<reference evidence="4" key="1">
    <citation type="journal article" date="2023" name="Mol. Phylogenet. Evol.">
        <title>Genome-scale phylogeny and comparative genomics of the fungal order Sordariales.</title>
        <authorList>
            <person name="Hensen N."/>
            <person name="Bonometti L."/>
            <person name="Westerberg I."/>
            <person name="Brannstrom I.O."/>
            <person name="Guillou S."/>
            <person name="Cros-Aarteil S."/>
            <person name="Calhoun S."/>
            <person name="Haridas S."/>
            <person name="Kuo A."/>
            <person name="Mondo S."/>
            <person name="Pangilinan J."/>
            <person name="Riley R."/>
            <person name="LaButti K."/>
            <person name="Andreopoulos B."/>
            <person name="Lipzen A."/>
            <person name="Chen C."/>
            <person name="Yan M."/>
            <person name="Daum C."/>
            <person name="Ng V."/>
            <person name="Clum A."/>
            <person name="Steindorff A."/>
            <person name="Ohm R.A."/>
            <person name="Martin F."/>
            <person name="Silar P."/>
            <person name="Natvig D.O."/>
            <person name="Lalanne C."/>
            <person name="Gautier V."/>
            <person name="Ament-Velasquez S.L."/>
            <person name="Kruys A."/>
            <person name="Hutchinson M.I."/>
            <person name="Powell A.J."/>
            <person name="Barry K."/>
            <person name="Miller A.N."/>
            <person name="Grigoriev I.V."/>
            <person name="Debuchy R."/>
            <person name="Gladieux P."/>
            <person name="Hiltunen Thoren M."/>
            <person name="Johannesson H."/>
        </authorList>
    </citation>
    <scope>NUCLEOTIDE SEQUENCE</scope>
    <source>
        <strain evidence="4">CBS 141.50</strain>
    </source>
</reference>
<comment type="caution">
    <text evidence="4">The sequence shown here is derived from an EMBL/GenBank/DDBJ whole genome shotgun (WGS) entry which is preliminary data.</text>
</comment>
<name>A0AAN6V6G5_9PEZI</name>
<dbReference type="Proteomes" id="UP001302676">
    <property type="component" value="Unassembled WGS sequence"/>
</dbReference>
<keyword evidence="3" id="KW-0812">Transmembrane</keyword>
<dbReference type="GeneID" id="87813176"/>
<keyword evidence="1" id="KW-0175">Coiled coil</keyword>
<feature type="compositionally biased region" description="Low complexity" evidence="2">
    <location>
        <begin position="441"/>
        <end position="461"/>
    </location>
</feature>
<keyword evidence="5" id="KW-1185">Reference proteome</keyword>
<feature type="coiled-coil region" evidence="1">
    <location>
        <begin position="284"/>
        <end position="404"/>
    </location>
</feature>
<evidence type="ECO:0000313" key="5">
    <source>
        <dbReference type="Proteomes" id="UP001302676"/>
    </source>
</evidence>
<gene>
    <name evidence="4" type="ORF">C8A04DRAFT_10390</name>
</gene>
<dbReference type="EMBL" id="MU853566">
    <property type="protein sequence ID" value="KAK4145694.1"/>
    <property type="molecule type" value="Genomic_DNA"/>
</dbReference>
<proteinExistence type="predicted"/>
<evidence type="ECO:0000256" key="1">
    <source>
        <dbReference type="SAM" id="Coils"/>
    </source>
</evidence>
<keyword evidence="3" id="KW-0472">Membrane</keyword>
<dbReference type="PANTHER" id="PTHR45615">
    <property type="entry name" value="MYOSIN HEAVY CHAIN, NON-MUSCLE"/>
    <property type="match status" value="1"/>
</dbReference>
<protein>
    <submittedName>
        <fullName evidence="4">Uncharacterized protein</fullName>
    </submittedName>
</protein>
<accession>A0AAN6V6G5</accession>
<keyword evidence="3" id="KW-1133">Transmembrane helix</keyword>
<evidence type="ECO:0000256" key="3">
    <source>
        <dbReference type="SAM" id="Phobius"/>
    </source>
</evidence>
<feature type="transmembrane region" description="Helical" evidence="3">
    <location>
        <begin position="1019"/>
        <end position="1038"/>
    </location>
</feature>
<feature type="region of interest" description="Disordered" evidence="2">
    <location>
        <begin position="433"/>
        <end position="463"/>
    </location>
</feature>
<feature type="transmembrane region" description="Helical" evidence="3">
    <location>
        <begin position="1086"/>
        <end position="1106"/>
    </location>
</feature>
<dbReference type="RefSeq" id="XP_062639065.1">
    <property type="nucleotide sequence ID" value="XM_062776563.1"/>
</dbReference>
<feature type="region of interest" description="Disordered" evidence="2">
    <location>
        <begin position="1"/>
        <end position="51"/>
    </location>
</feature>
<evidence type="ECO:0000256" key="2">
    <source>
        <dbReference type="SAM" id="MobiDB-lite"/>
    </source>
</evidence>
<organism evidence="4 5">
    <name type="scientific">Dichotomopilus funicola</name>
    <dbReference type="NCBI Taxonomy" id="1934379"/>
    <lineage>
        <taxon>Eukaryota</taxon>
        <taxon>Fungi</taxon>
        <taxon>Dikarya</taxon>
        <taxon>Ascomycota</taxon>
        <taxon>Pezizomycotina</taxon>
        <taxon>Sordariomycetes</taxon>
        <taxon>Sordariomycetidae</taxon>
        <taxon>Sordariales</taxon>
        <taxon>Chaetomiaceae</taxon>
        <taxon>Dichotomopilus</taxon>
    </lineage>
</organism>
<feature type="coiled-coil region" evidence="1">
    <location>
        <begin position="203"/>
        <end position="248"/>
    </location>
</feature>
<sequence>MPGESENRPGPGRRPGGRSIRSFFSSSAPDSGPAESSDITGTGAAPQPRFRPRRKLRASLDIYKEDADYLDPIPADINVEDFGESLAAAAARIGKFITGMTETPRDGLFERIGSRAELQDAIDAQGTVLAVAWNRFLQCYDVGMNGRRDALTALAAAYNKLHDIKNRFIDSERAVRELGIENQSLRRDVVHLQQWDEQQQQSIVALQDEVEEKTKAEAKLKSEYRNDIKTREDDIKNLEEVLAEWEELAGDPDEDPYAEDDDHVDHKARAHAIRRKIDEFRVQRDLADSRYRKAQERCSILERELDDYQTRQKSQESSPGMAVGETIFEAKVAELEIKMVALTAERDGLKAENRNAERQRSELAAYRDKCDILKEKLRALKKNEQGLKEQVHELKKTVADKTAEAACIELDCQIKVQEAEKCIKDLREKAAGAGAGREKPASAASSPAAAPASAPAPASAAGFSPVIPRTTIEEIEEAQLANIVFTRTAMEAIKAIINNLADKVVMEMAETKELRIEDGEQLLEEIQNIGMLAESWAEKHNDMEENQSLINDQLRSLRETVQENQNTFREIEEQAGSQVLRIEAASDSPFGGNGYGIDNLTSEVVAEQFPVEAYDETVFGAHQVEIDTLKSILANIYQMEAPLGDRPLDQAVRMWLRNLYLLQQHLDKEVPYTPTGDQLSQFRRDLRNQMARGIENDITMFYGTVARYKKEFDSLLRLDEYVSEPPKWEKKLLEDIRKRIEDAESFADTKLQMWNRLKIDPTQRPASLSNFKQSKIFQAVGEFLGHGGGSGPEQTIGFYKHETETAELDFDVVAKLVTRISELIVPPAQLKHRRMLRHKLQHQGRLLADLDRYLPKLGDRAKDLLERLETYDRLKDRGYMKKTDELEEVDKAFRDKLQRHEYLIRRDYQNIQTRRDRLKEGRAKAQAALDKSMEDGLRLAERMLILALLKIRSPRGSEHNDSACFCLLLRHFFPSGQLCQGHHGHGVFPSPGALWATLCHILTFVTWVIFLFLTEPERVGNTILFVCSAIDAVSNYIYRLVIHIFTRVRLQILRQRYRFNTSEQTSLPPPPEPPHLNLPAIPPPSALLNAALLLFTGFTLITYVAVEVERRVWLGDNDWRFAYVLDITSGKPLPYPAWSPVLVDYRLAMDPVKEWLAQRLHDDFFTWRRRFVE</sequence>
<reference evidence="4" key="2">
    <citation type="submission" date="2023-05" db="EMBL/GenBank/DDBJ databases">
        <authorList>
            <consortium name="Lawrence Berkeley National Laboratory"/>
            <person name="Steindorff A."/>
            <person name="Hensen N."/>
            <person name="Bonometti L."/>
            <person name="Westerberg I."/>
            <person name="Brannstrom I.O."/>
            <person name="Guillou S."/>
            <person name="Cros-Aarteil S."/>
            <person name="Calhoun S."/>
            <person name="Haridas S."/>
            <person name="Kuo A."/>
            <person name="Mondo S."/>
            <person name="Pangilinan J."/>
            <person name="Riley R."/>
            <person name="Labutti K."/>
            <person name="Andreopoulos B."/>
            <person name="Lipzen A."/>
            <person name="Chen C."/>
            <person name="Yanf M."/>
            <person name="Daum C."/>
            <person name="Ng V."/>
            <person name="Clum A."/>
            <person name="Ohm R."/>
            <person name="Martin F."/>
            <person name="Silar P."/>
            <person name="Natvig D."/>
            <person name="Lalanne C."/>
            <person name="Gautier V."/>
            <person name="Ament-Velasquez S.L."/>
            <person name="Kruys A."/>
            <person name="Hutchinson M.I."/>
            <person name="Powell A.J."/>
            <person name="Barry K."/>
            <person name="Miller A.N."/>
            <person name="Grigoriev I.V."/>
            <person name="Debuchy R."/>
            <person name="Gladieux P."/>
            <person name="Thoren M.H."/>
            <person name="Johannesson H."/>
        </authorList>
    </citation>
    <scope>NUCLEOTIDE SEQUENCE</scope>
    <source>
        <strain evidence="4">CBS 141.50</strain>
    </source>
</reference>
<evidence type="ECO:0000313" key="4">
    <source>
        <dbReference type="EMBL" id="KAK4145694.1"/>
    </source>
</evidence>
<dbReference type="PANTHER" id="PTHR45615:SF63">
    <property type="entry name" value="CHROMOSOME UNDETERMINED SCAFFOLD_10, WHOLE GENOME SHOTGUN SEQUENCE"/>
    <property type="match status" value="1"/>
</dbReference>
<feature type="transmembrane region" description="Helical" evidence="3">
    <location>
        <begin position="992"/>
        <end position="1012"/>
    </location>
</feature>
<feature type="compositionally biased region" description="Low complexity" evidence="2">
    <location>
        <begin position="17"/>
        <end position="33"/>
    </location>
</feature>
<dbReference type="AlphaFoldDB" id="A0AAN6V6G5"/>